<protein>
    <submittedName>
        <fullName evidence="1">Unannotated protein</fullName>
    </submittedName>
</protein>
<accession>A0A6J6F3A8</accession>
<proteinExistence type="predicted"/>
<sequence>MTKSVAVVHIVYMMNTPFISEYTKKLTINFFIFNKAKPLTALAVAQQ</sequence>
<name>A0A6J6F3A8_9ZZZZ</name>
<dbReference type="EMBL" id="CAEZTT010000119">
    <property type="protein sequence ID" value="CAB4581424.1"/>
    <property type="molecule type" value="Genomic_DNA"/>
</dbReference>
<evidence type="ECO:0000313" key="1">
    <source>
        <dbReference type="EMBL" id="CAB4581424.1"/>
    </source>
</evidence>
<reference evidence="1" key="1">
    <citation type="submission" date="2020-05" db="EMBL/GenBank/DDBJ databases">
        <authorList>
            <person name="Chiriac C."/>
            <person name="Salcher M."/>
            <person name="Ghai R."/>
            <person name="Kavagutti S V."/>
        </authorList>
    </citation>
    <scope>NUCLEOTIDE SEQUENCE</scope>
</reference>
<gene>
    <name evidence="1" type="ORF">UFOPK1726_00952</name>
</gene>
<organism evidence="1">
    <name type="scientific">freshwater metagenome</name>
    <dbReference type="NCBI Taxonomy" id="449393"/>
    <lineage>
        <taxon>unclassified sequences</taxon>
        <taxon>metagenomes</taxon>
        <taxon>ecological metagenomes</taxon>
    </lineage>
</organism>
<dbReference type="AlphaFoldDB" id="A0A6J6F3A8"/>